<dbReference type="EMBL" id="JAOQAZ010000025">
    <property type="protein sequence ID" value="KAJ4252842.1"/>
    <property type="molecule type" value="Genomic_DNA"/>
</dbReference>
<dbReference type="Proteomes" id="UP001152049">
    <property type="component" value="Unassembled WGS sequence"/>
</dbReference>
<sequence>MSVRIDPPTPRASLLGLPWELREQIYQNYFKVDGGYVYDGDSDQLVEANGQPVDISLRYTCHSIEDETKHFPFSLNAITFSTIYRPDWRKQAGYLGYILAYEKALQRDIIFRLRRSVTPDMYTQLALKFPRHEQHIREDINFKLSNDERYPNEVYSEFQNTLRYRENLYWEPGAIVRGGWNEETVSCRRAIAHMIRLIAEKHPTAFAEALDEVLPGWSESYEPHEFFDPSFDPWAIPSLSEITAVLEKLQIPEHCHNFTGWYQRSERFLDYKGPTYRYRRRYCFSAAAVAIRFLGQLSQDERLYIRKLVIDEDEPASA</sequence>
<evidence type="ECO:0000313" key="1">
    <source>
        <dbReference type="EMBL" id="KAJ4252842.1"/>
    </source>
</evidence>
<dbReference type="AlphaFoldDB" id="A0A9W8V9Z5"/>
<gene>
    <name evidence="1" type="ORF">NW762_010748</name>
</gene>
<accession>A0A9W8V9Z5</accession>
<comment type="caution">
    <text evidence="1">The sequence shown here is derived from an EMBL/GenBank/DDBJ whole genome shotgun (WGS) entry which is preliminary data.</text>
</comment>
<evidence type="ECO:0000313" key="2">
    <source>
        <dbReference type="Proteomes" id="UP001152049"/>
    </source>
</evidence>
<name>A0A9W8V9Z5_9HYPO</name>
<organism evidence="1 2">
    <name type="scientific">Fusarium torreyae</name>
    <dbReference type="NCBI Taxonomy" id="1237075"/>
    <lineage>
        <taxon>Eukaryota</taxon>
        <taxon>Fungi</taxon>
        <taxon>Dikarya</taxon>
        <taxon>Ascomycota</taxon>
        <taxon>Pezizomycotina</taxon>
        <taxon>Sordariomycetes</taxon>
        <taxon>Hypocreomycetidae</taxon>
        <taxon>Hypocreales</taxon>
        <taxon>Nectriaceae</taxon>
        <taxon>Fusarium</taxon>
    </lineage>
</organism>
<proteinExistence type="predicted"/>
<keyword evidence="2" id="KW-1185">Reference proteome</keyword>
<dbReference type="OrthoDB" id="5062850at2759"/>
<protein>
    <submittedName>
        <fullName evidence="1">Uncharacterized protein</fullName>
    </submittedName>
</protein>
<reference evidence="1" key="1">
    <citation type="submission" date="2022-09" db="EMBL/GenBank/DDBJ databases">
        <title>Fusarium specimens isolated from Avocado Roots.</title>
        <authorList>
            <person name="Stajich J."/>
            <person name="Roper C."/>
            <person name="Heimlech-Rivalta G."/>
        </authorList>
    </citation>
    <scope>NUCLEOTIDE SEQUENCE</scope>
    <source>
        <strain evidence="1">CF00136</strain>
    </source>
</reference>